<evidence type="ECO:0000256" key="1">
    <source>
        <dbReference type="SAM" id="SignalP"/>
    </source>
</evidence>
<proteinExistence type="predicted"/>
<dbReference type="InterPro" id="IPR012674">
    <property type="entry name" value="Calycin"/>
</dbReference>
<protein>
    <recommendedName>
        <fullName evidence="4">Lipocalin/cytosolic fatty-acid binding domain-containing protein</fullName>
    </recommendedName>
</protein>
<accession>A0A8X6M8F0</accession>
<sequence>MLRHALFLLIACIPCITCQLIIGTCPRMNRFVKDLDYERYSGEWYVIAQDKLAHRMRAVKCQRVTYTPKGIGMTYSYNVTNEDATHVRILMPQFY</sequence>
<organism evidence="2 3">
    <name type="scientific">Trichonephila inaurata madagascariensis</name>
    <dbReference type="NCBI Taxonomy" id="2747483"/>
    <lineage>
        <taxon>Eukaryota</taxon>
        <taxon>Metazoa</taxon>
        <taxon>Ecdysozoa</taxon>
        <taxon>Arthropoda</taxon>
        <taxon>Chelicerata</taxon>
        <taxon>Arachnida</taxon>
        <taxon>Araneae</taxon>
        <taxon>Araneomorphae</taxon>
        <taxon>Entelegynae</taxon>
        <taxon>Araneoidea</taxon>
        <taxon>Nephilidae</taxon>
        <taxon>Trichonephila</taxon>
        <taxon>Trichonephila inaurata</taxon>
    </lineage>
</organism>
<feature type="signal peptide" evidence="1">
    <location>
        <begin position="1"/>
        <end position="18"/>
    </location>
</feature>
<name>A0A8X6M8F0_9ARAC</name>
<dbReference type="Proteomes" id="UP000886998">
    <property type="component" value="Unassembled WGS sequence"/>
</dbReference>
<dbReference type="SUPFAM" id="SSF50814">
    <property type="entry name" value="Lipocalins"/>
    <property type="match status" value="1"/>
</dbReference>
<keyword evidence="1" id="KW-0732">Signal</keyword>
<dbReference type="EMBL" id="BMAV01024840">
    <property type="protein sequence ID" value="GFS36502.1"/>
    <property type="molecule type" value="Genomic_DNA"/>
</dbReference>
<evidence type="ECO:0000313" key="3">
    <source>
        <dbReference type="Proteomes" id="UP000886998"/>
    </source>
</evidence>
<dbReference type="Gene3D" id="2.40.128.20">
    <property type="match status" value="1"/>
</dbReference>
<dbReference type="OrthoDB" id="6434690at2759"/>
<reference evidence="2" key="1">
    <citation type="submission" date="2020-08" db="EMBL/GenBank/DDBJ databases">
        <title>Multicomponent nature underlies the extraordinary mechanical properties of spider dragline silk.</title>
        <authorList>
            <person name="Kono N."/>
            <person name="Nakamura H."/>
            <person name="Mori M."/>
            <person name="Yoshida Y."/>
            <person name="Ohtoshi R."/>
            <person name="Malay A.D."/>
            <person name="Moran D.A.P."/>
            <person name="Tomita M."/>
            <person name="Numata K."/>
            <person name="Arakawa K."/>
        </authorList>
    </citation>
    <scope>NUCLEOTIDE SEQUENCE</scope>
</reference>
<comment type="caution">
    <text evidence="2">The sequence shown here is derived from an EMBL/GenBank/DDBJ whole genome shotgun (WGS) entry which is preliminary data.</text>
</comment>
<evidence type="ECO:0000313" key="2">
    <source>
        <dbReference type="EMBL" id="GFS36502.1"/>
    </source>
</evidence>
<evidence type="ECO:0008006" key="4">
    <source>
        <dbReference type="Google" id="ProtNLM"/>
    </source>
</evidence>
<gene>
    <name evidence="2" type="ORF">TNIN_190951</name>
</gene>
<feature type="chain" id="PRO_5036480358" description="Lipocalin/cytosolic fatty-acid binding domain-containing protein" evidence="1">
    <location>
        <begin position="19"/>
        <end position="95"/>
    </location>
</feature>
<keyword evidence="3" id="KW-1185">Reference proteome</keyword>
<dbReference type="AlphaFoldDB" id="A0A8X6M8F0"/>